<evidence type="ECO:0000256" key="1">
    <source>
        <dbReference type="ARBA" id="ARBA00010394"/>
    </source>
</evidence>
<dbReference type="Proteomes" id="UP000887578">
    <property type="component" value="Unplaced"/>
</dbReference>
<evidence type="ECO:0000256" key="4">
    <source>
        <dbReference type="SAM" id="SignalP"/>
    </source>
</evidence>
<keyword evidence="4" id="KW-0732">Signal</keyword>
<dbReference type="WBParaSite" id="PDA_v2.g16617.t1">
    <property type="protein sequence ID" value="PDA_v2.g16617.t1"/>
    <property type="gene ID" value="PDA_v2.g16617"/>
</dbReference>
<dbReference type="AlphaFoldDB" id="A0A914PFV9"/>
<feature type="chain" id="PRO_5037226139" evidence="4">
    <location>
        <begin position="24"/>
        <end position="409"/>
    </location>
</feature>
<keyword evidence="3" id="KW-0653">Protein transport</keyword>
<dbReference type="InterPro" id="IPR016024">
    <property type="entry name" value="ARM-type_fold"/>
</dbReference>
<accession>A0A914PFV9</accession>
<dbReference type="InterPro" id="IPR000225">
    <property type="entry name" value="Armadillo"/>
</dbReference>
<reference evidence="6" key="1">
    <citation type="submission" date="2022-11" db="UniProtKB">
        <authorList>
            <consortium name="WormBaseParasite"/>
        </authorList>
    </citation>
    <scope>IDENTIFICATION</scope>
</reference>
<evidence type="ECO:0000313" key="5">
    <source>
        <dbReference type="Proteomes" id="UP000887578"/>
    </source>
</evidence>
<name>A0A914PFV9_9BILA</name>
<organism evidence="5 6">
    <name type="scientific">Panagrolaimus davidi</name>
    <dbReference type="NCBI Taxonomy" id="227884"/>
    <lineage>
        <taxon>Eukaryota</taxon>
        <taxon>Metazoa</taxon>
        <taxon>Ecdysozoa</taxon>
        <taxon>Nematoda</taxon>
        <taxon>Chromadorea</taxon>
        <taxon>Rhabditida</taxon>
        <taxon>Tylenchina</taxon>
        <taxon>Panagrolaimomorpha</taxon>
        <taxon>Panagrolaimoidea</taxon>
        <taxon>Panagrolaimidae</taxon>
        <taxon>Panagrolaimus</taxon>
    </lineage>
</organism>
<proteinExistence type="inferred from homology"/>
<feature type="signal peptide" evidence="4">
    <location>
        <begin position="1"/>
        <end position="23"/>
    </location>
</feature>
<dbReference type="Pfam" id="PF00514">
    <property type="entry name" value="Arm"/>
    <property type="match status" value="1"/>
</dbReference>
<dbReference type="SMART" id="SM00185">
    <property type="entry name" value="ARM"/>
    <property type="match status" value="6"/>
</dbReference>
<dbReference type="GO" id="GO:0015031">
    <property type="term" value="P:protein transport"/>
    <property type="evidence" value="ECO:0007669"/>
    <property type="project" value="UniProtKB-KW"/>
</dbReference>
<protein>
    <submittedName>
        <fullName evidence="6">Uncharacterized protein</fullName>
    </submittedName>
</protein>
<keyword evidence="2" id="KW-0813">Transport</keyword>
<evidence type="ECO:0000256" key="2">
    <source>
        <dbReference type="ARBA" id="ARBA00022448"/>
    </source>
</evidence>
<keyword evidence="5" id="KW-1185">Reference proteome</keyword>
<evidence type="ECO:0000256" key="3">
    <source>
        <dbReference type="ARBA" id="ARBA00022927"/>
    </source>
</evidence>
<comment type="similarity">
    <text evidence="1">Belongs to the importin alpha family.</text>
</comment>
<dbReference type="InterPro" id="IPR011989">
    <property type="entry name" value="ARM-like"/>
</dbReference>
<evidence type="ECO:0000313" key="6">
    <source>
        <dbReference type="WBParaSite" id="PDA_v2.g16617.t1"/>
    </source>
</evidence>
<dbReference type="SUPFAM" id="SSF48371">
    <property type="entry name" value="ARM repeat"/>
    <property type="match status" value="1"/>
</dbReference>
<dbReference type="Gene3D" id="1.25.10.10">
    <property type="entry name" value="Leucine-rich Repeat Variant"/>
    <property type="match status" value="1"/>
</dbReference>
<dbReference type="PANTHER" id="PTHR23316">
    <property type="entry name" value="IMPORTIN ALPHA"/>
    <property type="match status" value="1"/>
</dbReference>
<sequence length="409" mass="45980">MKLNGSHIFIFFAFQVLTLVISAKEGPELLYTPQYDIYLFDKLYDALTSRDYDKELAGIVEIRKMLESPDPSYDGFERSGILRRLVEHLSSEKDVIQYESASAIATLCSKGYSYLVVESDGISYLFNTLLSFNKTIQQQGVLAFGYIMGHNPDYRDKCIEEGVVFHLNRLIFSSKTPEYLLQNVSWAMSNLCKGADEYMDEEAINEILPALTTLIQHSNPAILQYAVASYGYLAGEGGKFIQIVIDSGRIVNIIGLLNHTDVKVQFAAAGTVSILLTGNQQQIQRIINYGALPQLIKLLIHPKEDLKINSLQAVYNLVTYGNPKQIEALLKLNVIPSICNLLDNCSRKIVKKSLDIIHILLEKSESIREIIGKHVNEWGGFEKLEEIMDKTISRLHDEDNGISQGTCSR</sequence>